<dbReference type="InterPro" id="IPR043129">
    <property type="entry name" value="ATPase_NBD"/>
</dbReference>
<evidence type="ECO:0000259" key="1">
    <source>
        <dbReference type="SMART" id="SM00842"/>
    </source>
</evidence>
<accession>A0A9D1SXF3</accession>
<gene>
    <name evidence="2" type="ORF">IAB14_03240</name>
</gene>
<reference evidence="2" key="1">
    <citation type="submission" date="2020-10" db="EMBL/GenBank/DDBJ databases">
        <authorList>
            <person name="Gilroy R."/>
        </authorList>
    </citation>
    <scope>NUCLEOTIDE SEQUENCE</scope>
    <source>
        <strain evidence="2">23406</strain>
    </source>
</reference>
<dbReference type="AlphaFoldDB" id="A0A9D1SXF3"/>
<protein>
    <recommendedName>
        <fullName evidence="1">SHS2 domain-containing protein</fullName>
    </recommendedName>
</protein>
<dbReference type="PANTHER" id="PTHR32432:SF4">
    <property type="entry name" value="CELL DIVISION PROTEIN FTSA"/>
    <property type="match status" value="1"/>
</dbReference>
<dbReference type="GO" id="GO:0032153">
    <property type="term" value="C:cell division site"/>
    <property type="evidence" value="ECO:0007669"/>
    <property type="project" value="TreeGrafter"/>
</dbReference>
<dbReference type="InterPro" id="IPR003494">
    <property type="entry name" value="SHS2_FtsA"/>
</dbReference>
<sequence>MTPKKAAVLDIGSDCITLVIQDNKYADNFIFKASAAYDGFMDGEFFDVSALFRTVDGLFRECATVTNAEVAEVLVGVPGEFTTVVCKNVEMTFTPQHKVTPRDLEALFQKGNTYGESTGYISINASPVHYILDTGEKTIDPVNKTTSSLVANISYVLCEIGFVNLFNRIASQVGANFTYTSQILAEAMYVVPPAERDKGVVLFDAGFISSTVAFVRGDGIKYAVSFSIGGGNVAGDLTAVEQIPFDQAKDLTAKLNLNLRPKEGDVYNVTYEGEVCTYPVSVINEIAVARVQDIAEIVQKIIERAPCDIPPSAKILLTGCGLSTLAGAKEILSDTTRRVVEVIAPDLQQFNKPRYSSLAGLLKVQQQHLAYNKMSLLEKIKSFFNNRRKS</sequence>
<evidence type="ECO:0000313" key="3">
    <source>
        <dbReference type="Proteomes" id="UP000886891"/>
    </source>
</evidence>
<dbReference type="EMBL" id="DVOH01000022">
    <property type="protein sequence ID" value="HIV00114.1"/>
    <property type="molecule type" value="Genomic_DNA"/>
</dbReference>
<dbReference type="GO" id="GO:0051301">
    <property type="term" value="P:cell division"/>
    <property type="evidence" value="ECO:0007669"/>
    <property type="project" value="InterPro"/>
</dbReference>
<evidence type="ECO:0000313" key="2">
    <source>
        <dbReference type="EMBL" id="HIV00114.1"/>
    </source>
</evidence>
<dbReference type="Gene3D" id="3.30.420.40">
    <property type="match status" value="1"/>
</dbReference>
<name>A0A9D1SXF3_9FIRM</name>
<organism evidence="2 3">
    <name type="scientific">Candidatus Stercoripulliclostridium merdipullorum</name>
    <dbReference type="NCBI Taxonomy" id="2840952"/>
    <lineage>
        <taxon>Bacteria</taxon>
        <taxon>Bacillati</taxon>
        <taxon>Bacillota</taxon>
        <taxon>Clostridia</taxon>
        <taxon>Eubacteriales</taxon>
        <taxon>Candidatus Stercoripulliclostridium</taxon>
    </lineage>
</organism>
<dbReference type="SUPFAM" id="SSF53067">
    <property type="entry name" value="Actin-like ATPase domain"/>
    <property type="match status" value="2"/>
</dbReference>
<comment type="caution">
    <text evidence="2">The sequence shown here is derived from an EMBL/GenBank/DDBJ whole genome shotgun (WGS) entry which is preliminary data.</text>
</comment>
<dbReference type="GO" id="GO:0009898">
    <property type="term" value="C:cytoplasmic side of plasma membrane"/>
    <property type="evidence" value="ECO:0007669"/>
    <property type="project" value="TreeGrafter"/>
</dbReference>
<dbReference type="PANTHER" id="PTHR32432">
    <property type="entry name" value="CELL DIVISION PROTEIN FTSA-RELATED"/>
    <property type="match status" value="1"/>
</dbReference>
<dbReference type="Proteomes" id="UP000886891">
    <property type="component" value="Unassembled WGS sequence"/>
</dbReference>
<proteinExistence type="predicted"/>
<reference evidence="2" key="2">
    <citation type="journal article" date="2021" name="PeerJ">
        <title>Extensive microbial diversity within the chicken gut microbiome revealed by metagenomics and culture.</title>
        <authorList>
            <person name="Gilroy R."/>
            <person name="Ravi A."/>
            <person name="Getino M."/>
            <person name="Pursley I."/>
            <person name="Horton D.L."/>
            <person name="Alikhan N.F."/>
            <person name="Baker D."/>
            <person name="Gharbi K."/>
            <person name="Hall N."/>
            <person name="Watson M."/>
            <person name="Adriaenssens E.M."/>
            <person name="Foster-Nyarko E."/>
            <person name="Jarju S."/>
            <person name="Secka A."/>
            <person name="Antonio M."/>
            <person name="Oren A."/>
            <person name="Chaudhuri R.R."/>
            <person name="La Ragione R."/>
            <person name="Hildebrand F."/>
            <person name="Pallen M.J."/>
        </authorList>
    </citation>
    <scope>NUCLEOTIDE SEQUENCE</scope>
    <source>
        <strain evidence="2">23406</strain>
    </source>
</reference>
<dbReference type="SMART" id="SM00842">
    <property type="entry name" value="FtsA"/>
    <property type="match status" value="1"/>
</dbReference>
<feature type="domain" description="SHS2" evidence="1">
    <location>
        <begin position="6"/>
        <end position="190"/>
    </location>
</feature>
<dbReference type="InterPro" id="IPR050696">
    <property type="entry name" value="FtsA/MreB"/>
</dbReference>